<sequence length="60" mass="6644">MRELNINEMKECKGGEALTLAAVMAVMVIAIVVVMCYRFFASPEGQISLPGGYEFEWGNK</sequence>
<comment type="caution">
    <text evidence="2">The sequence shown here is derived from an EMBL/GenBank/DDBJ whole genome shotgun (WGS) entry which is preliminary data.</text>
</comment>
<dbReference type="Proteomes" id="UP000823629">
    <property type="component" value="Unassembled WGS sequence"/>
</dbReference>
<evidence type="ECO:0000313" key="3">
    <source>
        <dbReference type="Proteomes" id="UP000823629"/>
    </source>
</evidence>
<protein>
    <submittedName>
        <fullName evidence="2">Uncharacterized protein</fullName>
    </submittedName>
</protein>
<accession>A0A9D9GM23</accession>
<evidence type="ECO:0000313" key="2">
    <source>
        <dbReference type="EMBL" id="MBO8414457.1"/>
    </source>
</evidence>
<gene>
    <name evidence="2" type="ORF">IAC78_03175</name>
</gene>
<proteinExistence type="predicted"/>
<name>A0A9D9GM23_9BACL</name>
<feature type="transmembrane region" description="Helical" evidence="1">
    <location>
        <begin position="20"/>
        <end position="40"/>
    </location>
</feature>
<keyword evidence="1" id="KW-1133">Transmembrane helix</keyword>
<dbReference type="AlphaFoldDB" id="A0A9D9GM23"/>
<dbReference type="EMBL" id="JADING010000090">
    <property type="protein sequence ID" value="MBO8414457.1"/>
    <property type="molecule type" value="Genomic_DNA"/>
</dbReference>
<organism evidence="2 3">
    <name type="scientific">Candidatus Scatoplasma merdavium</name>
    <dbReference type="NCBI Taxonomy" id="2840932"/>
    <lineage>
        <taxon>Bacteria</taxon>
        <taxon>Bacillati</taxon>
        <taxon>Bacillota</taxon>
        <taxon>Bacilli</taxon>
        <taxon>Bacillales</taxon>
        <taxon>Candidatus Scatoplasma</taxon>
    </lineage>
</organism>
<reference evidence="2" key="2">
    <citation type="journal article" date="2021" name="PeerJ">
        <title>Extensive microbial diversity within the chicken gut microbiome revealed by metagenomics and culture.</title>
        <authorList>
            <person name="Gilroy R."/>
            <person name="Ravi A."/>
            <person name="Getino M."/>
            <person name="Pursley I."/>
            <person name="Horton D.L."/>
            <person name="Alikhan N.F."/>
            <person name="Baker D."/>
            <person name="Gharbi K."/>
            <person name="Hall N."/>
            <person name="Watson M."/>
            <person name="Adriaenssens E.M."/>
            <person name="Foster-Nyarko E."/>
            <person name="Jarju S."/>
            <person name="Secka A."/>
            <person name="Antonio M."/>
            <person name="Oren A."/>
            <person name="Chaudhuri R.R."/>
            <person name="La Ragione R."/>
            <person name="Hildebrand F."/>
            <person name="Pallen M.J."/>
        </authorList>
    </citation>
    <scope>NUCLEOTIDE SEQUENCE</scope>
    <source>
        <strain evidence="2">1748</strain>
    </source>
</reference>
<evidence type="ECO:0000256" key="1">
    <source>
        <dbReference type="SAM" id="Phobius"/>
    </source>
</evidence>
<keyword evidence="1" id="KW-0472">Membrane</keyword>
<reference evidence="2" key="1">
    <citation type="submission" date="2020-10" db="EMBL/GenBank/DDBJ databases">
        <authorList>
            <person name="Gilroy R."/>
        </authorList>
    </citation>
    <scope>NUCLEOTIDE SEQUENCE</scope>
    <source>
        <strain evidence="2">1748</strain>
    </source>
</reference>
<keyword evidence="1" id="KW-0812">Transmembrane</keyword>